<gene>
    <name evidence="1" type="ORF">RclHR1_09860018</name>
</gene>
<protein>
    <recommendedName>
        <fullName evidence="3">DUF659 domain-containing protein</fullName>
    </recommendedName>
</protein>
<evidence type="ECO:0000313" key="2">
    <source>
        <dbReference type="Proteomes" id="UP000247702"/>
    </source>
</evidence>
<evidence type="ECO:0000313" key="1">
    <source>
        <dbReference type="EMBL" id="GBC10741.1"/>
    </source>
</evidence>
<accession>A0A2Z6S7T3</accession>
<keyword evidence="2" id="KW-1185">Reference proteome</keyword>
<comment type="caution">
    <text evidence="1">The sequence shown here is derived from an EMBL/GenBank/DDBJ whole genome shotgun (WGS) entry which is preliminary data.</text>
</comment>
<dbReference type="AlphaFoldDB" id="A0A2Z6S7T3"/>
<evidence type="ECO:0008006" key="3">
    <source>
        <dbReference type="Google" id="ProtNLM"/>
    </source>
</evidence>
<reference evidence="1 2" key="1">
    <citation type="submission" date="2017-11" db="EMBL/GenBank/DDBJ databases">
        <title>The genome of Rhizophagus clarus HR1 reveals common genetic basis of auxotrophy among arbuscular mycorrhizal fungi.</title>
        <authorList>
            <person name="Kobayashi Y."/>
        </authorList>
    </citation>
    <scope>NUCLEOTIDE SEQUENCE [LARGE SCALE GENOMIC DNA]</scope>
    <source>
        <strain evidence="1 2">HR1</strain>
    </source>
</reference>
<proteinExistence type="predicted"/>
<dbReference type="Proteomes" id="UP000247702">
    <property type="component" value="Unassembled WGS sequence"/>
</dbReference>
<organism evidence="1 2">
    <name type="scientific">Rhizophagus clarus</name>
    <dbReference type="NCBI Taxonomy" id="94130"/>
    <lineage>
        <taxon>Eukaryota</taxon>
        <taxon>Fungi</taxon>
        <taxon>Fungi incertae sedis</taxon>
        <taxon>Mucoromycota</taxon>
        <taxon>Glomeromycotina</taxon>
        <taxon>Glomeromycetes</taxon>
        <taxon>Glomerales</taxon>
        <taxon>Glomeraceae</taxon>
        <taxon>Rhizophagus</taxon>
    </lineage>
</organism>
<sequence>MPQPISLFKQDNTRWKNLVLNSTINNGWSFRWVKNQSSQKMIHFANPGLKLPSRKVLAGRILIANSENIKNALIDIAQKDVFGVTVCFDEWKNIKKQEIMGKRLASELRNEQKIKYNKYFALLLLCATRWNSHYYCYFSLLQTKLALKVFISKYAPEEFDQEDQDETIYYSDKESETRNDKALPLDICKIIDNEVWWKEIRQLKKLLLPFCGALNKLQVENARLYDVLHSFGYFYKIWQEYSD</sequence>
<dbReference type="EMBL" id="BEXD01004410">
    <property type="protein sequence ID" value="GBC10741.1"/>
    <property type="molecule type" value="Genomic_DNA"/>
</dbReference>
<name>A0A2Z6S7T3_9GLOM</name>